<protein>
    <recommendedName>
        <fullName evidence="3">3-keto-disaccharide hydrolase domain-containing protein</fullName>
    </recommendedName>
</protein>
<gene>
    <name evidence="1" type="ORF">AMJ87_00220</name>
</gene>
<reference evidence="1 2" key="1">
    <citation type="journal article" date="2015" name="Microbiome">
        <title>Genomic resolution of linkages in carbon, nitrogen, and sulfur cycling among widespread estuary sediment bacteria.</title>
        <authorList>
            <person name="Baker B.J."/>
            <person name="Lazar C.S."/>
            <person name="Teske A.P."/>
            <person name="Dick G.J."/>
        </authorList>
    </citation>
    <scope>NUCLEOTIDE SEQUENCE [LARGE SCALE GENOMIC DNA]</scope>
    <source>
        <strain evidence="1">SM23_60</strain>
    </source>
</reference>
<dbReference type="Proteomes" id="UP000051096">
    <property type="component" value="Unassembled WGS sequence"/>
</dbReference>
<dbReference type="SUPFAM" id="SSF49464">
    <property type="entry name" value="Carboxypeptidase regulatory domain-like"/>
    <property type="match status" value="1"/>
</dbReference>
<proteinExistence type="predicted"/>
<evidence type="ECO:0000313" key="2">
    <source>
        <dbReference type="Proteomes" id="UP000051096"/>
    </source>
</evidence>
<dbReference type="PROSITE" id="PS51257">
    <property type="entry name" value="PROKAR_LIPOPROTEIN"/>
    <property type="match status" value="1"/>
</dbReference>
<dbReference type="InterPro" id="IPR008969">
    <property type="entry name" value="CarboxyPept-like_regulatory"/>
</dbReference>
<dbReference type="SUPFAM" id="SSF49899">
    <property type="entry name" value="Concanavalin A-like lectins/glucanases"/>
    <property type="match status" value="1"/>
</dbReference>
<dbReference type="Gene3D" id="2.60.120.560">
    <property type="entry name" value="Exo-inulinase, domain 1"/>
    <property type="match status" value="1"/>
</dbReference>
<dbReference type="InterPro" id="IPR013320">
    <property type="entry name" value="ConA-like_dom_sf"/>
</dbReference>
<comment type="caution">
    <text evidence="1">The sequence shown here is derived from an EMBL/GenBank/DDBJ whole genome shotgun (WGS) entry which is preliminary data.</text>
</comment>
<dbReference type="AlphaFoldDB" id="A0A0S8GN78"/>
<organism evidence="1 2">
    <name type="scientific">candidate division WOR_3 bacterium SM23_60</name>
    <dbReference type="NCBI Taxonomy" id="1703780"/>
    <lineage>
        <taxon>Bacteria</taxon>
        <taxon>Bacteria division WOR-3</taxon>
    </lineage>
</organism>
<accession>A0A0S8GN78</accession>
<sequence>MRIIVLTIIVGLLVSTACLEPDRAPYDPNNPNKPSLYGYTYHYDGSPLPGATIKLRQFGEVKYSTVSNTEAWFEFVDIDPGVYELYGEAEYYDTQIETTYLCAGCRDTIDIYFQELYFHFDNEALGTQEPFGFNQLYGTWEVQEDLGEPDDHSTPNVYNALHDGTGPPFALSVFRDTLEDFWIGVNIKVRSLSVSWHAGLMLRYQNESNYYLVRFMPDTISLMKMRNGNLIELESDTYNFAPDTWYRVSAYLHDDYIKIYVDYEEVFERGDYSSPLSWGSAGLWLYTSEPTGSATANFDDVHIRP</sequence>
<name>A0A0S8GN78_UNCW3</name>
<dbReference type="EMBL" id="LJUO01000001">
    <property type="protein sequence ID" value="KPK73906.1"/>
    <property type="molecule type" value="Genomic_DNA"/>
</dbReference>
<evidence type="ECO:0000313" key="1">
    <source>
        <dbReference type="EMBL" id="KPK73906.1"/>
    </source>
</evidence>
<evidence type="ECO:0008006" key="3">
    <source>
        <dbReference type="Google" id="ProtNLM"/>
    </source>
</evidence>